<evidence type="ECO:0000313" key="10">
    <source>
        <dbReference type="Proteomes" id="UP001529255"/>
    </source>
</evidence>
<gene>
    <name evidence="9" type="ORF">QRD39_02060</name>
</gene>
<proteinExistence type="predicted"/>
<feature type="signal peptide" evidence="7">
    <location>
        <begin position="1"/>
        <end position="39"/>
    </location>
</feature>
<evidence type="ECO:0000313" key="9">
    <source>
        <dbReference type="EMBL" id="MDL5042893.1"/>
    </source>
</evidence>
<dbReference type="NCBIfam" id="TIGR01167">
    <property type="entry name" value="LPXTG_anchor"/>
    <property type="match status" value="1"/>
</dbReference>
<keyword evidence="1" id="KW-0134">Cell wall</keyword>
<dbReference type="Proteomes" id="UP001529255">
    <property type="component" value="Unassembled WGS sequence"/>
</dbReference>
<evidence type="ECO:0000259" key="8">
    <source>
        <dbReference type="PROSITE" id="PS50847"/>
    </source>
</evidence>
<evidence type="ECO:0000256" key="1">
    <source>
        <dbReference type="ARBA" id="ARBA00022512"/>
    </source>
</evidence>
<dbReference type="PROSITE" id="PS50847">
    <property type="entry name" value="GRAM_POS_ANCHORING"/>
    <property type="match status" value="1"/>
</dbReference>
<name>A0ABT7LSJ2_9STRE</name>
<keyword evidence="2" id="KW-0964">Secreted</keyword>
<keyword evidence="10" id="KW-1185">Reference proteome</keyword>
<accession>A0ABT7LSJ2</accession>
<feature type="region of interest" description="Disordered" evidence="5">
    <location>
        <begin position="42"/>
        <end position="61"/>
    </location>
</feature>
<dbReference type="InterPro" id="IPR041237">
    <property type="entry name" value="BspA_v"/>
</dbReference>
<dbReference type="NCBIfam" id="TIGR03726">
    <property type="entry name" value="strep_RK_lipo"/>
    <property type="match status" value="1"/>
</dbReference>
<feature type="transmembrane region" description="Helical" evidence="6">
    <location>
        <begin position="537"/>
        <end position="556"/>
    </location>
</feature>
<keyword evidence="6" id="KW-0472">Membrane</keyword>
<feature type="chain" id="PRO_5046272663" evidence="7">
    <location>
        <begin position="40"/>
        <end position="561"/>
    </location>
</feature>
<feature type="domain" description="Gram-positive cocci surface proteins LPxTG" evidence="8">
    <location>
        <begin position="528"/>
        <end position="561"/>
    </location>
</feature>
<evidence type="ECO:0000256" key="4">
    <source>
        <dbReference type="ARBA" id="ARBA00023088"/>
    </source>
</evidence>
<dbReference type="Pfam" id="PF18220">
    <property type="entry name" value="BspA_v"/>
    <property type="match status" value="1"/>
</dbReference>
<dbReference type="EMBL" id="JASUZV010000002">
    <property type="protein sequence ID" value="MDL5042893.1"/>
    <property type="molecule type" value="Genomic_DNA"/>
</dbReference>
<protein>
    <submittedName>
        <fullName evidence="9">LPXTG cell wall anchor domain-containing protein</fullName>
    </submittedName>
</protein>
<dbReference type="InterPro" id="IPR021197">
    <property type="entry name" value="Cross-wall-target_lipo_motif"/>
</dbReference>
<keyword evidence="4" id="KW-0572">Peptidoglycan-anchor</keyword>
<keyword evidence="3 7" id="KW-0732">Signal</keyword>
<organism evidence="9 10">
    <name type="scientific">Streptococcus raffinosi</name>
    <dbReference type="NCBI Taxonomy" id="3053355"/>
    <lineage>
        <taxon>Bacteria</taxon>
        <taxon>Bacillati</taxon>
        <taxon>Bacillota</taxon>
        <taxon>Bacilli</taxon>
        <taxon>Lactobacillales</taxon>
        <taxon>Streptococcaceae</taxon>
        <taxon>Streptococcus</taxon>
    </lineage>
</organism>
<keyword evidence="6" id="KW-0812">Transmembrane</keyword>
<comment type="caution">
    <text evidence="9">The sequence shown here is derived from an EMBL/GenBank/DDBJ whole genome shotgun (WGS) entry which is preliminary data.</text>
</comment>
<evidence type="ECO:0000256" key="3">
    <source>
        <dbReference type="ARBA" id="ARBA00022729"/>
    </source>
</evidence>
<evidence type="ECO:0000256" key="7">
    <source>
        <dbReference type="SAM" id="SignalP"/>
    </source>
</evidence>
<evidence type="ECO:0000256" key="2">
    <source>
        <dbReference type="ARBA" id="ARBA00022525"/>
    </source>
</evidence>
<dbReference type="RefSeq" id="WP_285955487.1">
    <property type="nucleotide sequence ID" value="NZ_JASUZV010000002.1"/>
</dbReference>
<evidence type="ECO:0000256" key="6">
    <source>
        <dbReference type="SAM" id="Phobius"/>
    </source>
</evidence>
<sequence length="561" mass="61094">MMSENKTYTVRKNKKYRNLCGAILAAALFLALGAANASADEVTPSTASTNTTNTTQVSPVNTTEKVEVSKDATFNTEVPTTTKLNEVVFSAKNAGVTVNETSATTVDNDKTAHNDYDKQAVAIDKATQDYQKATEAYNKEVEAYNKATDVATEGKGESQTTQDQGQYKTWQKVTVNNDGTFTSTHDLNDGVSSFAQGTLSGKINYTVSNNGDGSEKITVSTVDLNSYNLNVTGPNTAVNKDIRYVAKSPDGTEWFAWSHNGLESKDNAINKSFALNQTFNVKTGEYTPWVNFLKIDDTWIEDTFGQLYFRIQNKNTAPTAPAVASVSWHKDNVKKPISVSKQVVDADGKDINNGTVQVGQEIAYVLNGARIENQSAEAIKKWKLIDYLDGKHDEYLGWEPIADSIKGVKYADGSAVTVDDIVKNANVTYNAENHKWELDLPQTFFAKLDRKSAFDLDVKLKAKRIASGDAYNDVVQVLNDKTVISKTVVTHTPEKPKPVTPTGEKTPTTPVVYTPEAPKPTTYQAPALPKTGEAETGLAIVYGLSMVLSAVGIAGIKRKQN</sequence>
<evidence type="ECO:0000256" key="5">
    <source>
        <dbReference type="SAM" id="MobiDB-lite"/>
    </source>
</evidence>
<feature type="region of interest" description="Disordered" evidence="5">
    <location>
        <begin position="492"/>
        <end position="528"/>
    </location>
</feature>
<dbReference type="Gene3D" id="2.60.40.740">
    <property type="match status" value="1"/>
</dbReference>
<dbReference type="InterPro" id="IPR019931">
    <property type="entry name" value="LPXTG_anchor"/>
</dbReference>
<reference evidence="9 10" key="1">
    <citation type="submission" date="2023-06" db="EMBL/GenBank/DDBJ databases">
        <title>A potential novel species of Streptococcus isolated from human milk sample.</title>
        <authorList>
            <person name="Nguyen H.V."/>
            <person name="Trinh A.T.V."/>
            <person name="Hoang A.T.L."/>
            <person name="Bui L.N.H."/>
            <person name="Tran Q.T.L."/>
            <person name="Trinh T."/>
        </authorList>
    </citation>
    <scope>NUCLEOTIDE SEQUENCE [LARGE SCALE GENOMIC DNA]</scope>
    <source>
        <strain evidence="9 10">VTCC 12812</strain>
    </source>
</reference>
<keyword evidence="6" id="KW-1133">Transmembrane helix</keyword>